<dbReference type="InterPro" id="IPR046562">
    <property type="entry name" value="DUF6717"/>
</dbReference>
<dbReference type="Pfam" id="PF20475">
    <property type="entry name" value="DUF6717"/>
    <property type="match status" value="1"/>
</dbReference>
<name>A0A518D7B7_9BACT</name>
<sequence length="189" mass="20631">MMGAVGADAPSYWPCNPGSQTTATTMPDDAPPTPPRPEPRALRLALVAAALVLVAGGVAWRYGLLPGSRPSARANAIMVIAPYRYQGTWVFDDASAGLVREPFVAGVPEMIDVLVKDIPDAEQGFRLLFSARPFPGHQKELTWLRGDSEGNYYSIDDPPMEGWICPAMFKYYAQAPEHLYVKAEPIKQP</sequence>
<reference evidence="3 4" key="1">
    <citation type="submission" date="2019-02" db="EMBL/GenBank/DDBJ databases">
        <title>Deep-cultivation of Planctomycetes and their phenomic and genomic characterization uncovers novel biology.</title>
        <authorList>
            <person name="Wiegand S."/>
            <person name="Jogler M."/>
            <person name="Boedeker C."/>
            <person name="Pinto D."/>
            <person name="Vollmers J."/>
            <person name="Rivas-Marin E."/>
            <person name="Kohn T."/>
            <person name="Peeters S.H."/>
            <person name="Heuer A."/>
            <person name="Rast P."/>
            <person name="Oberbeckmann S."/>
            <person name="Bunk B."/>
            <person name="Jeske O."/>
            <person name="Meyerdierks A."/>
            <person name="Storesund J.E."/>
            <person name="Kallscheuer N."/>
            <person name="Luecker S."/>
            <person name="Lage O.M."/>
            <person name="Pohl T."/>
            <person name="Merkel B.J."/>
            <person name="Hornburger P."/>
            <person name="Mueller R.-W."/>
            <person name="Bruemmer F."/>
            <person name="Labrenz M."/>
            <person name="Spormann A.M."/>
            <person name="Op den Camp H."/>
            <person name="Overmann J."/>
            <person name="Amann R."/>
            <person name="Jetten M.S.M."/>
            <person name="Mascher T."/>
            <person name="Medema M.H."/>
            <person name="Devos D.P."/>
            <person name="Kaster A.-K."/>
            <person name="Ovreas L."/>
            <person name="Rohde M."/>
            <person name="Galperin M.Y."/>
            <person name="Jogler C."/>
        </authorList>
    </citation>
    <scope>NUCLEOTIDE SEQUENCE [LARGE SCALE GENOMIC DNA]</scope>
    <source>
        <strain evidence="3 4">Pla175</strain>
    </source>
</reference>
<dbReference type="EMBL" id="CP036291">
    <property type="protein sequence ID" value="QDU87351.1"/>
    <property type="molecule type" value="Genomic_DNA"/>
</dbReference>
<dbReference type="KEGG" id="pnd:Pla175_07100"/>
<keyword evidence="2" id="KW-0812">Transmembrane</keyword>
<feature type="region of interest" description="Disordered" evidence="1">
    <location>
        <begin position="1"/>
        <end position="38"/>
    </location>
</feature>
<feature type="transmembrane region" description="Helical" evidence="2">
    <location>
        <begin position="41"/>
        <end position="63"/>
    </location>
</feature>
<keyword evidence="2" id="KW-0472">Membrane</keyword>
<evidence type="ECO:0000256" key="2">
    <source>
        <dbReference type="SAM" id="Phobius"/>
    </source>
</evidence>
<evidence type="ECO:0000313" key="3">
    <source>
        <dbReference type="EMBL" id="QDU87351.1"/>
    </source>
</evidence>
<protein>
    <submittedName>
        <fullName evidence="3">Uncharacterized protein</fullName>
    </submittedName>
</protein>
<keyword evidence="2" id="KW-1133">Transmembrane helix</keyword>
<dbReference type="Proteomes" id="UP000317429">
    <property type="component" value="Chromosome"/>
</dbReference>
<gene>
    <name evidence="3" type="ORF">Pla175_07100</name>
</gene>
<accession>A0A518D7B7</accession>
<evidence type="ECO:0000256" key="1">
    <source>
        <dbReference type="SAM" id="MobiDB-lite"/>
    </source>
</evidence>
<proteinExistence type="predicted"/>
<keyword evidence="4" id="KW-1185">Reference proteome</keyword>
<evidence type="ECO:0000313" key="4">
    <source>
        <dbReference type="Proteomes" id="UP000317429"/>
    </source>
</evidence>
<organism evidence="3 4">
    <name type="scientific">Pirellulimonas nuda</name>
    <dbReference type="NCBI Taxonomy" id="2528009"/>
    <lineage>
        <taxon>Bacteria</taxon>
        <taxon>Pseudomonadati</taxon>
        <taxon>Planctomycetota</taxon>
        <taxon>Planctomycetia</taxon>
        <taxon>Pirellulales</taxon>
        <taxon>Lacipirellulaceae</taxon>
        <taxon>Pirellulimonas</taxon>
    </lineage>
</organism>
<dbReference type="AlphaFoldDB" id="A0A518D7B7"/>